<organism evidence="2 3">
    <name type="scientific">Albugo candida</name>
    <dbReference type="NCBI Taxonomy" id="65357"/>
    <lineage>
        <taxon>Eukaryota</taxon>
        <taxon>Sar</taxon>
        <taxon>Stramenopiles</taxon>
        <taxon>Oomycota</taxon>
        <taxon>Peronosporomycetes</taxon>
        <taxon>Albuginales</taxon>
        <taxon>Albuginaceae</taxon>
        <taxon>Albugo</taxon>
    </lineage>
</organism>
<feature type="compositionally biased region" description="Basic and acidic residues" evidence="1">
    <location>
        <begin position="117"/>
        <end position="126"/>
    </location>
</feature>
<evidence type="ECO:0000256" key="1">
    <source>
        <dbReference type="SAM" id="MobiDB-lite"/>
    </source>
</evidence>
<reference evidence="2 3" key="1">
    <citation type="submission" date="2012-05" db="EMBL/GenBank/DDBJ databases">
        <title>Recombination and specialization in a pathogen metapopulation.</title>
        <authorList>
            <person name="Gardiner A."/>
            <person name="Kemen E."/>
            <person name="Schultz-Larsen T."/>
            <person name="MacLean D."/>
            <person name="Van Oosterhout C."/>
            <person name="Jones J.D.G."/>
        </authorList>
    </citation>
    <scope>NUCLEOTIDE SEQUENCE [LARGE SCALE GENOMIC DNA]</scope>
    <source>
        <strain evidence="2 3">Ac Nc2</strain>
    </source>
</reference>
<feature type="region of interest" description="Disordered" evidence="1">
    <location>
        <begin position="117"/>
        <end position="142"/>
    </location>
</feature>
<sequence>MFVPYANFTYADIRKLSIKKTVLIDLQMYADIANSIPFSAVEKKCSAERCLGIELSSQTAGKPKQLGDLQGNKQSPSNELRAMSNKVLLQSVECRDENNDKNVGSNLFGVDISAKKERSFPHESHPTSKRPCLPPTRANKRI</sequence>
<proteinExistence type="predicted"/>
<accession>A0A024GKK2</accession>
<evidence type="ECO:0000313" key="3">
    <source>
        <dbReference type="Proteomes" id="UP000053237"/>
    </source>
</evidence>
<evidence type="ECO:0000313" key="2">
    <source>
        <dbReference type="EMBL" id="CCI47298.1"/>
    </source>
</evidence>
<feature type="region of interest" description="Disordered" evidence="1">
    <location>
        <begin position="59"/>
        <end position="81"/>
    </location>
</feature>
<dbReference type="InParanoid" id="A0A024GKK2"/>
<dbReference type="Proteomes" id="UP000053237">
    <property type="component" value="Unassembled WGS sequence"/>
</dbReference>
<comment type="caution">
    <text evidence="2">The sequence shown here is derived from an EMBL/GenBank/DDBJ whole genome shotgun (WGS) entry which is preliminary data.</text>
</comment>
<keyword evidence="3" id="KW-1185">Reference proteome</keyword>
<dbReference type="AlphaFoldDB" id="A0A024GKK2"/>
<gene>
    <name evidence="2" type="ORF">BN9_083050</name>
</gene>
<name>A0A024GKK2_9STRA</name>
<protein>
    <submittedName>
        <fullName evidence="2">Uncharacterized protein</fullName>
    </submittedName>
</protein>
<dbReference type="EMBL" id="CAIX01000164">
    <property type="protein sequence ID" value="CCI47298.1"/>
    <property type="molecule type" value="Genomic_DNA"/>
</dbReference>